<protein>
    <recommendedName>
        <fullName evidence="3">Lipoprotein</fullName>
    </recommendedName>
</protein>
<dbReference type="OMA" id="RTDHRIQ"/>
<evidence type="ECO:0000313" key="2">
    <source>
        <dbReference type="EMBL" id="VFA82312.1"/>
    </source>
</evidence>
<dbReference type="GeneID" id="61132570"/>
<keyword evidence="1" id="KW-0732">Signal</keyword>
<reference evidence="2" key="1">
    <citation type="submission" date="2019-02" db="EMBL/GenBank/DDBJ databases">
        <authorList>
            <consortium name="Pathogen Informatics"/>
        </authorList>
    </citation>
    <scope>NUCLEOTIDE SEQUENCE</scope>
    <source>
        <strain evidence="2">3012STDY6733949</strain>
    </source>
</reference>
<feature type="signal peptide" evidence="1">
    <location>
        <begin position="1"/>
        <end position="32"/>
    </location>
</feature>
<feature type="chain" id="PRO_5019500039" description="Lipoprotein" evidence="1">
    <location>
        <begin position="33"/>
        <end position="314"/>
    </location>
</feature>
<sequence>MLSSPHLPRIARPGALLVALAVGLSAFGVGCAADDVEAPVSTDGTEPLGIGKEVTVPISVAAATLVSPGAEPRAVLRPTFAPGTEQQVTLRTDHRIQQQINDQPSRDFSAPALTIPMTAHTSADGVDLTLGEVTTPDPLLSKALTAADGSHAGFDFSDDGAITALRLAPGPDTPNAARAALENAFYQAVYRSIMFPDEPVGEGAVWRVHQEVTGGVTLDQVTTATLTRREGDRLTIELAVTQTPKSTSWTLPNDAGTLDIEDYVMEGNGTITVDLGLPLPVAGSITVGGHQSYRDPRSVSLLRQSITTQVSWAE</sequence>
<accession>A0A449G964</accession>
<organism evidence="2">
    <name type="scientific">Nocardia farcinica</name>
    <dbReference type="NCBI Taxonomy" id="37329"/>
    <lineage>
        <taxon>Bacteria</taxon>
        <taxon>Bacillati</taxon>
        <taxon>Actinomycetota</taxon>
        <taxon>Actinomycetes</taxon>
        <taxon>Mycobacteriales</taxon>
        <taxon>Nocardiaceae</taxon>
        <taxon>Nocardia</taxon>
    </lineage>
</organism>
<dbReference type="AlphaFoldDB" id="A0A449G964"/>
<name>A0A449G964_NOCFR</name>
<evidence type="ECO:0000256" key="1">
    <source>
        <dbReference type="SAM" id="SignalP"/>
    </source>
</evidence>
<evidence type="ECO:0008006" key="3">
    <source>
        <dbReference type="Google" id="ProtNLM"/>
    </source>
</evidence>
<gene>
    <name evidence="2" type="ORF">NCTC1935_00546</name>
</gene>
<dbReference type="EMBL" id="CAACYE010000005">
    <property type="protein sequence ID" value="VFA82312.1"/>
    <property type="molecule type" value="Genomic_DNA"/>
</dbReference>
<proteinExistence type="predicted"/>
<dbReference type="RefSeq" id="WP_011208320.1">
    <property type="nucleotide sequence ID" value="NZ_CAACYE020000001.1"/>
</dbReference>